<feature type="transmembrane region" description="Helical" evidence="6">
    <location>
        <begin position="49"/>
        <end position="68"/>
    </location>
</feature>
<evidence type="ECO:0000256" key="4">
    <source>
        <dbReference type="ARBA" id="ARBA00022801"/>
    </source>
</evidence>
<evidence type="ECO:0000256" key="5">
    <source>
        <dbReference type="ARBA" id="ARBA00022842"/>
    </source>
</evidence>
<dbReference type="GO" id="GO:0046872">
    <property type="term" value="F:metal ion binding"/>
    <property type="evidence" value="ECO:0007669"/>
    <property type="project" value="UniProtKB-KW"/>
</dbReference>
<dbReference type="OrthoDB" id="2011998at2759"/>
<feature type="domain" description="Nudix hydrolase" evidence="7">
    <location>
        <begin position="168"/>
        <end position="296"/>
    </location>
</feature>
<keyword evidence="8" id="KW-1185">Reference proteome</keyword>
<dbReference type="GO" id="GO:0005737">
    <property type="term" value="C:cytoplasm"/>
    <property type="evidence" value="ECO:0007669"/>
    <property type="project" value="TreeGrafter"/>
</dbReference>
<keyword evidence="6" id="KW-1133">Transmembrane helix</keyword>
<dbReference type="InterPro" id="IPR015797">
    <property type="entry name" value="NUDIX_hydrolase-like_dom_sf"/>
</dbReference>
<dbReference type="CDD" id="cd04666">
    <property type="entry name" value="NUDIX_DIPP2_like_Nudt4"/>
    <property type="match status" value="1"/>
</dbReference>
<keyword evidence="6" id="KW-0472">Membrane</keyword>
<sequence length="311" mass="36263">MIFLKERWDLGVFWSSILGGALLAVLVVFACFAFWGSCLLNCCLFFFDMVFFVCYYFGGKMVSLLFLIRCICKKNGKKRYCLFLGIDSMRKSWVGFVYKLSARYLDSPRVVLESPWRFCFHLSFSEIVWSNLKFWELTASVFKLSMSDSCRTFIEFASLCFLSSRCIPYKFNIDKPCSDDLDQAMEVLVISSQKGYGMMFPKGGWEIDETIKQAASREALEEAGVQGNVERRLGRWRYKSKTHDAFYEGVMFPLNVTEVLMNWPEMDVRRRRWVTVAEAREGCEQLWMKEALERLVRRLANCTRNITTSMA</sequence>
<reference evidence="9" key="2">
    <citation type="submission" date="2025-08" db="UniProtKB">
        <authorList>
            <consortium name="RefSeq"/>
        </authorList>
    </citation>
    <scope>IDENTIFICATION</scope>
    <source>
        <tissue evidence="9">Young leaves</tissue>
    </source>
</reference>
<comment type="similarity">
    <text evidence="2">Belongs to the Nudix hydrolase family.</text>
</comment>
<protein>
    <submittedName>
        <fullName evidence="9">Uncharacterized protein LOC103695819 isoform X1</fullName>
    </submittedName>
</protein>
<organism evidence="8 9">
    <name type="scientific">Phoenix dactylifera</name>
    <name type="common">Date palm</name>
    <dbReference type="NCBI Taxonomy" id="42345"/>
    <lineage>
        <taxon>Eukaryota</taxon>
        <taxon>Viridiplantae</taxon>
        <taxon>Streptophyta</taxon>
        <taxon>Embryophyta</taxon>
        <taxon>Tracheophyta</taxon>
        <taxon>Spermatophyta</taxon>
        <taxon>Magnoliopsida</taxon>
        <taxon>Liliopsida</taxon>
        <taxon>Arecaceae</taxon>
        <taxon>Coryphoideae</taxon>
        <taxon>Phoeniceae</taxon>
        <taxon>Phoenix</taxon>
    </lineage>
</organism>
<dbReference type="InterPro" id="IPR000086">
    <property type="entry name" value="NUDIX_hydrolase_dom"/>
</dbReference>
<dbReference type="GO" id="GO:0016462">
    <property type="term" value="F:pyrophosphatase activity"/>
    <property type="evidence" value="ECO:0007669"/>
    <property type="project" value="InterPro"/>
</dbReference>
<evidence type="ECO:0000256" key="6">
    <source>
        <dbReference type="SAM" id="Phobius"/>
    </source>
</evidence>
<evidence type="ECO:0000259" key="7">
    <source>
        <dbReference type="PROSITE" id="PS51462"/>
    </source>
</evidence>
<dbReference type="RefSeq" id="XP_038984896.1">
    <property type="nucleotide sequence ID" value="XM_039128968.1"/>
</dbReference>
<keyword evidence="6" id="KW-0812">Transmembrane</keyword>
<dbReference type="GO" id="GO:0005634">
    <property type="term" value="C:nucleus"/>
    <property type="evidence" value="ECO:0007669"/>
    <property type="project" value="TreeGrafter"/>
</dbReference>
<dbReference type="AlphaFoldDB" id="A0A8B9ADV5"/>
<comment type="cofactor">
    <cofactor evidence="1">
        <name>Mg(2+)</name>
        <dbReference type="ChEBI" id="CHEBI:18420"/>
    </cofactor>
</comment>
<dbReference type="InterPro" id="IPR020084">
    <property type="entry name" value="NUDIX_hydrolase_CS"/>
</dbReference>
<dbReference type="Proteomes" id="UP000228380">
    <property type="component" value="Chromosome 8"/>
</dbReference>
<keyword evidence="5" id="KW-0460">Magnesium</keyword>
<dbReference type="GeneID" id="103695819"/>
<gene>
    <name evidence="9" type="primary">LOC103695819</name>
</gene>
<proteinExistence type="inferred from homology"/>
<keyword evidence="3" id="KW-0479">Metal-binding</keyword>
<dbReference type="PANTHER" id="PTHR12629:SF42">
    <property type="entry name" value="OS02G0734300 PROTEIN"/>
    <property type="match status" value="1"/>
</dbReference>
<dbReference type="PROSITE" id="PS00893">
    <property type="entry name" value="NUDIX_BOX"/>
    <property type="match status" value="1"/>
</dbReference>
<dbReference type="PANTHER" id="PTHR12629">
    <property type="entry name" value="DIPHOSPHOINOSITOL POLYPHOSPHATE PHOSPHOHYDROLASE"/>
    <property type="match status" value="1"/>
</dbReference>
<evidence type="ECO:0000256" key="1">
    <source>
        <dbReference type="ARBA" id="ARBA00001946"/>
    </source>
</evidence>
<feature type="transmembrane region" description="Helical" evidence="6">
    <location>
        <begin position="12"/>
        <end position="37"/>
    </location>
</feature>
<name>A0A8B9ADV5_PHODC</name>
<accession>A0A8B9ADV5</accession>
<dbReference type="SUPFAM" id="SSF55811">
    <property type="entry name" value="Nudix"/>
    <property type="match status" value="1"/>
</dbReference>
<reference evidence="8" key="1">
    <citation type="journal article" date="2019" name="Nat. Commun.">
        <title>Genome-wide association mapping of date palm fruit traits.</title>
        <authorList>
            <person name="Hazzouri K.M."/>
            <person name="Gros-Balthazard M."/>
            <person name="Flowers J.M."/>
            <person name="Copetti D."/>
            <person name="Lemansour A."/>
            <person name="Lebrun M."/>
            <person name="Masmoudi K."/>
            <person name="Ferrand S."/>
            <person name="Dhar M.I."/>
            <person name="Fresquez Z.A."/>
            <person name="Rosas U."/>
            <person name="Zhang J."/>
            <person name="Talag J."/>
            <person name="Lee S."/>
            <person name="Kudrna D."/>
            <person name="Powell R.F."/>
            <person name="Leitch I.J."/>
            <person name="Krueger R.R."/>
            <person name="Wing R.A."/>
            <person name="Amiri K.M.A."/>
            <person name="Purugganan M.D."/>
        </authorList>
    </citation>
    <scope>NUCLEOTIDE SEQUENCE [LARGE SCALE GENOMIC DNA]</scope>
    <source>
        <strain evidence="8">cv. Khalas</strain>
    </source>
</reference>
<dbReference type="PROSITE" id="PS51257">
    <property type="entry name" value="PROKAR_LIPOPROTEIN"/>
    <property type="match status" value="1"/>
</dbReference>
<keyword evidence="4" id="KW-0378">Hydrolase</keyword>
<dbReference type="InterPro" id="IPR047198">
    <property type="entry name" value="DDP-like_NUDIX"/>
</dbReference>
<dbReference type="Gene3D" id="3.90.79.10">
    <property type="entry name" value="Nucleoside Triphosphate Pyrophosphohydrolase"/>
    <property type="match status" value="1"/>
</dbReference>
<evidence type="ECO:0000313" key="9">
    <source>
        <dbReference type="RefSeq" id="XP_038984896.1"/>
    </source>
</evidence>
<dbReference type="Pfam" id="PF00293">
    <property type="entry name" value="NUDIX"/>
    <property type="match status" value="1"/>
</dbReference>
<dbReference type="PROSITE" id="PS51462">
    <property type="entry name" value="NUDIX"/>
    <property type="match status" value="1"/>
</dbReference>
<evidence type="ECO:0000256" key="3">
    <source>
        <dbReference type="ARBA" id="ARBA00022723"/>
    </source>
</evidence>
<evidence type="ECO:0000256" key="2">
    <source>
        <dbReference type="ARBA" id="ARBA00005582"/>
    </source>
</evidence>
<evidence type="ECO:0000313" key="8">
    <source>
        <dbReference type="Proteomes" id="UP000228380"/>
    </source>
</evidence>